<protein>
    <submittedName>
        <fullName evidence="1">Uncharacterized protein</fullName>
    </submittedName>
</protein>
<gene>
    <name evidence="1" type="ORF">CP520_02970</name>
</gene>
<proteinExistence type="predicted"/>
<sequence length="136" mass="15857">MEKRIENYWNQMEEHKLTFAEFLRNSKVDLGLVELKFDTTNRTMTAIYGDEDETLTIEAEEFPTVKEYDAIDLSTVIVPLKQDFAKLLNDEAYHGELGEFLDKYHLTSMDFNMQNDEVTFRSGNSHLVEGVDYDAQ</sequence>
<dbReference type="RefSeq" id="WP_096862964.1">
    <property type="nucleotide sequence ID" value="NZ_CP023668.1"/>
</dbReference>
<evidence type="ECO:0000313" key="1">
    <source>
        <dbReference type="EMBL" id="ATG97676.1"/>
    </source>
</evidence>
<dbReference type="Proteomes" id="UP000232227">
    <property type="component" value="Chromosome"/>
</dbReference>
<accession>A0A291ISJ1</accession>
<dbReference type="EMBL" id="CP023668">
    <property type="protein sequence ID" value="ATG97676.1"/>
    <property type="molecule type" value="Genomic_DNA"/>
</dbReference>
<reference evidence="1 2" key="1">
    <citation type="submission" date="2017-09" db="EMBL/GenBank/DDBJ databases">
        <title>SPAdes assembly of the Mesoplasma lactucae genome.</title>
        <authorList>
            <person name="Knight T.F."/>
            <person name="Rubinstein R."/>
            <person name="Citino T."/>
        </authorList>
    </citation>
    <scope>NUCLEOTIDE SEQUENCE [LARGE SCALE GENOMIC DNA]</scope>
    <source>
        <strain evidence="1 2">831-C4</strain>
    </source>
</reference>
<dbReference type="KEGG" id="mlac:CP520_02970"/>
<keyword evidence="2" id="KW-1185">Reference proteome</keyword>
<name>A0A291ISJ1_9MOLU</name>
<evidence type="ECO:0000313" key="2">
    <source>
        <dbReference type="Proteomes" id="UP000232227"/>
    </source>
</evidence>
<organism evidence="1 2">
    <name type="scientific">Mesoplasma lactucae ATCC 49193</name>
    <dbReference type="NCBI Taxonomy" id="81460"/>
    <lineage>
        <taxon>Bacteria</taxon>
        <taxon>Bacillati</taxon>
        <taxon>Mycoplasmatota</taxon>
        <taxon>Mollicutes</taxon>
        <taxon>Entomoplasmatales</taxon>
        <taxon>Entomoplasmataceae</taxon>
        <taxon>Mesoplasma</taxon>
    </lineage>
</organism>
<dbReference type="AlphaFoldDB" id="A0A291ISJ1"/>